<comment type="caution">
    <text evidence="15">The sequence shown here is derived from an EMBL/GenBank/DDBJ whole genome shotgun (WGS) entry which is preliminary data.</text>
</comment>
<keyword evidence="10" id="KW-0066">ATP synthesis</keyword>
<keyword evidence="16" id="KW-1185">Reference proteome</keyword>
<dbReference type="NCBIfam" id="TIGR01131">
    <property type="entry name" value="ATP_synt_6_or_A"/>
    <property type="match status" value="1"/>
</dbReference>
<keyword evidence="9 13" id="KW-0472">Membrane</keyword>
<sequence>EASAAAAAAATARPVLVRRGRRARARAALSAGRAGPTGQRPCCWLPERVADRMLHRRRESGHLSVRPGRGRRGLLRRLQRAARDVGGVLAAAAALAAGRAAGEVPRERRRGGGGPTRPAAWTGRPSKATPWATSPRRAAPPGGGRALPRTDGGRCMVCMEHFSDGETLRLLPCLHRCAGRCLTERRHLPPAATPCPSPPSEPAPPHLPVRATMARSRSALAATGLALAAALCAGLGAAAFLASPARGRAPSRLAGPGGARAPQEAAGSAGGAASLAAGAATATAFSGATLLPALLLSARVTVSVCAAVARHAKAPVSEYGAPSGVRNFQEMTLGFTSDIAKNNLGESFYRPWVPFVTTIFLFIFGSNWSGALVPWKLLELPEGELAAPTNNINTTVALSLLTSIAYFGGGLVKKGLGYFARYVKPTPILLPINILEDFTKPLSLSFRLFGNVLADELTVAVLTFLVPFVIPLPIMALGIFAGSIQALIFATLASAYIAEAIE</sequence>
<dbReference type="InterPro" id="IPR045082">
    <property type="entry name" value="ATP_syn_F0_a_bact/chloroplast"/>
</dbReference>
<keyword evidence="11" id="KW-0862">Zinc</keyword>
<keyword evidence="3" id="KW-0813">Transport</keyword>
<feature type="domain" description="RING-type" evidence="14">
    <location>
        <begin position="155"/>
        <end position="196"/>
    </location>
</feature>
<evidence type="ECO:0000256" key="13">
    <source>
        <dbReference type="SAM" id="Phobius"/>
    </source>
</evidence>
<evidence type="ECO:0000256" key="7">
    <source>
        <dbReference type="ARBA" id="ARBA00022989"/>
    </source>
</evidence>
<feature type="transmembrane region" description="Helical" evidence="13">
    <location>
        <begin position="219"/>
        <end position="242"/>
    </location>
</feature>
<evidence type="ECO:0000256" key="8">
    <source>
        <dbReference type="ARBA" id="ARBA00023065"/>
    </source>
</evidence>
<feature type="non-terminal residue" evidence="15">
    <location>
        <position position="1"/>
    </location>
</feature>
<feature type="transmembrane region" description="Helical" evidence="13">
    <location>
        <begin position="448"/>
        <end position="470"/>
    </location>
</feature>
<dbReference type="SUPFAM" id="SSF81336">
    <property type="entry name" value="F1F0 ATP synthase subunit A"/>
    <property type="match status" value="1"/>
</dbReference>
<dbReference type="PRINTS" id="PR00123">
    <property type="entry name" value="ATPASEA"/>
</dbReference>
<evidence type="ECO:0000313" key="16">
    <source>
        <dbReference type="Proteomes" id="UP001189429"/>
    </source>
</evidence>
<comment type="similarity">
    <text evidence="2">Belongs to the ATPase A chain family.</text>
</comment>
<protein>
    <recommendedName>
        <fullName evidence="14">RING-type domain-containing protein</fullName>
    </recommendedName>
</protein>
<accession>A0ABN9VI25</accession>
<dbReference type="InterPro" id="IPR035908">
    <property type="entry name" value="F0_ATP_A_sf"/>
</dbReference>
<reference evidence="15" key="1">
    <citation type="submission" date="2023-10" db="EMBL/GenBank/DDBJ databases">
        <authorList>
            <person name="Chen Y."/>
            <person name="Shah S."/>
            <person name="Dougan E. K."/>
            <person name="Thang M."/>
            <person name="Chan C."/>
        </authorList>
    </citation>
    <scope>NUCLEOTIDE SEQUENCE [LARGE SCALE GENOMIC DNA]</scope>
</reference>
<feature type="transmembrane region" description="Helical" evidence="13">
    <location>
        <begin position="392"/>
        <end position="412"/>
    </location>
</feature>
<proteinExistence type="inferred from homology"/>
<organism evidence="15 16">
    <name type="scientific">Prorocentrum cordatum</name>
    <dbReference type="NCBI Taxonomy" id="2364126"/>
    <lineage>
        <taxon>Eukaryota</taxon>
        <taxon>Sar</taxon>
        <taxon>Alveolata</taxon>
        <taxon>Dinophyceae</taxon>
        <taxon>Prorocentrales</taxon>
        <taxon>Prorocentraceae</taxon>
        <taxon>Prorocentrum</taxon>
    </lineage>
</organism>
<evidence type="ECO:0000256" key="6">
    <source>
        <dbReference type="ARBA" id="ARBA00022781"/>
    </source>
</evidence>
<dbReference type="Pfam" id="PF00119">
    <property type="entry name" value="ATP-synt_A"/>
    <property type="match status" value="1"/>
</dbReference>
<feature type="region of interest" description="Disordered" evidence="12">
    <location>
        <begin position="99"/>
        <end position="147"/>
    </location>
</feature>
<dbReference type="PROSITE" id="PS00449">
    <property type="entry name" value="ATPASE_A"/>
    <property type="match status" value="1"/>
</dbReference>
<feature type="transmembrane region" description="Helical" evidence="13">
    <location>
        <begin position="476"/>
        <end position="498"/>
    </location>
</feature>
<dbReference type="Proteomes" id="UP001189429">
    <property type="component" value="Unassembled WGS sequence"/>
</dbReference>
<dbReference type="InterPro" id="IPR023011">
    <property type="entry name" value="ATP_synth_F0_asu_AS"/>
</dbReference>
<evidence type="ECO:0000313" key="15">
    <source>
        <dbReference type="EMBL" id="CAK0872874.1"/>
    </source>
</evidence>
<gene>
    <name evidence="15" type="ORF">PCOR1329_LOCUS58220</name>
</gene>
<dbReference type="SUPFAM" id="SSF57850">
    <property type="entry name" value="RING/U-box"/>
    <property type="match status" value="1"/>
</dbReference>
<evidence type="ECO:0000256" key="3">
    <source>
        <dbReference type="ARBA" id="ARBA00022448"/>
    </source>
</evidence>
<evidence type="ECO:0000256" key="2">
    <source>
        <dbReference type="ARBA" id="ARBA00006810"/>
    </source>
</evidence>
<evidence type="ECO:0000256" key="10">
    <source>
        <dbReference type="ARBA" id="ARBA00023310"/>
    </source>
</evidence>
<dbReference type="CDD" id="cd00310">
    <property type="entry name" value="ATP-synt_Fo_a_6"/>
    <property type="match status" value="1"/>
</dbReference>
<dbReference type="InterPro" id="IPR000568">
    <property type="entry name" value="ATP_synth_F0_asu"/>
</dbReference>
<keyword evidence="7 13" id="KW-1133">Transmembrane helix</keyword>
<keyword evidence="11" id="KW-0863">Zinc-finger</keyword>
<evidence type="ECO:0000256" key="11">
    <source>
        <dbReference type="PROSITE-ProRule" id="PRU00175"/>
    </source>
</evidence>
<evidence type="ECO:0000256" key="9">
    <source>
        <dbReference type="ARBA" id="ARBA00023136"/>
    </source>
</evidence>
<dbReference type="PROSITE" id="PS50089">
    <property type="entry name" value="ZF_RING_2"/>
    <property type="match status" value="1"/>
</dbReference>
<keyword evidence="11" id="KW-0479">Metal-binding</keyword>
<dbReference type="PANTHER" id="PTHR42823:SF3">
    <property type="entry name" value="ATP SYNTHASE SUBUNIT A, CHLOROPLASTIC"/>
    <property type="match status" value="1"/>
</dbReference>
<dbReference type="PANTHER" id="PTHR42823">
    <property type="entry name" value="ATP SYNTHASE SUBUNIT A, CHLOROPLASTIC"/>
    <property type="match status" value="1"/>
</dbReference>
<evidence type="ECO:0000256" key="1">
    <source>
        <dbReference type="ARBA" id="ARBA00004141"/>
    </source>
</evidence>
<feature type="transmembrane region" description="Helical" evidence="13">
    <location>
        <begin position="352"/>
        <end position="372"/>
    </location>
</feature>
<keyword evidence="8" id="KW-0406">Ion transport</keyword>
<comment type="subcellular location">
    <subcellularLocation>
        <location evidence="1">Membrane</location>
        <topology evidence="1">Multi-pass membrane protein</topology>
    </subcellularLocation>
</comment>
<dbReference type="Gene3D" id="1.20.120.220">
    <property type="entry name" value="ATP synthase, F0 complex, subunit A"/>
    <property type="match status" value="1"/>
</dbReference>
<keyword evidence="6" id="KW-0375">Hydrogen ion transport</keyword>
<dbReference type="HAMAP" id="MF_01393">
    <property type="entry name" value="ATP_synth_a_bact"/>
    <property type="match status" value="1"/>
</dbReference>
<keyword evidence="5 13" id="KW-0812">Transmembrane</keyword>
<evidence type="ECO:0000256" key="5">
    <source>
        <dbReference type="ARBA" id="ARBA00022692"/>
    </source>
</evidence>
<name>A0ABN9VI25_9DINO</name>
<evidence type="ECO:0000256" key="12">
    <source>
        <dbReference type="SAM" id="MobiDB-lite"/>
    </source>
</evidence>
<evidence type="ECO:0000259" key="14">
    <source>
        <dbReference type="PROSITE" id="PS50089"/>
    </source>
</evidence>
<dbReference type="InterPro" id="IPR001841">
    <property type="entry name" value="Znf_RING"/>
</dbReference>
<dbReference type="EMBL" id="CAUYUJ010017214">
    <property type="protein sequence ID" value="CAK0872874.1"/>
    <property type="molecule type" value="Genomic_DNA"/>
</dbReference>
<evidence type="ECO:0000256" key="4">
    <source>
        <dbReference type="ARBA" id="ARBA00022547"/>
    </source>
</evidence>
<keyword evidence="4" id="KW-0138">CF(0)</keyword>